<dbReference type="Pfam" id="PF00984">
    <property type="entry name" value="UDPG_MGDP_dh"/>
    <property type="match status" value="1"/>
</dbReference>
<dbReference type="SMART" id="SM00984">
    <property type="entry name" value="UDPG_MGDP_dh_C"/>
    <property type="match status" value="1"/>
</dbReference>
<dbReference type="NCBIfam" id="TIGR03026">
    <property type="entry name" value="NDP-sugDHase"/>
    <property type="match status" value="1"/>
</dbReference>
<keyword evidence="6" id="KW-1185">Reference proteome</keyword>
<evidence type="ECO:0000313" key="6">
    <source>
        <dbReference type="Proteomes" id="UP000647241"/>
    </source>
</evidence>
<sequence>MLTKSPVVLPQIAQERFDRLKSRTARIGVIGLGYVGLPLSLLLAEAGFRVTGFDIDEKKVTDLEAGRSYIFRIPASEIQSARAHGFTATADFSNLSDMDAIIMCVPTPLTEHREPDLSYVENTAKAAAPWVREGQLVVLESTTYPGTTEELMIPVLEAGNTKGLKVQSAGAAAEHGVFYVAFSPEREDPGNDTVARRDIPKVVGGHEVIATTLAATLYEGIFTRAVQVSSTRVAEMTKLLENIYRCVNIALVNELKQLSLKMGVDIWEVIDAAATKPFGFHPFYPGPGLGGHCIPIDPFYLSWKAKEYDFNTRFIELAGEVNEAMPAHVVNAVGKALNQHKKAVNGARILMLGMAYKKNIDDLRESPSLTIIELLREEGAEVLYNDPYFPTVGRGRHYNLDMTCTPLDNLGQYDCVLIVTDHSDYNYEEIVSQSQLVVDSRNATKGISSPKVVRC</sequence>
<dbReference type="SUPFAM" id="SSF48179">
    <property type="entry name" value="6-phosphogluconate dehydrogenase C-terminal domain-like"/>
    <property type="match status" value="1"/>
</dbReference>
<protein>
    <submittedName>
        <fullName evidence="5">UDP-N-acetyl-D-glucosamine 6-dehydrogenase</fullName>
    </submittedName>
</protein>
<dbReference type="InterPro" id="IPR028359">
    <property type="entry name" value="UDP_ManNAc/GlcNAc_DH"/>
</dbReference>
<dbReference type="Gene3D" id="3.40.50.720">
    <property type="entry name" value="NAD(P)-binding Rossmann-like Domain"/>
    <property type="match status" value="2"/>
</dbReference>
<dbReference type="Pfam" id="PF03720">
    <property type="entry name" value="UDPG_MGDP_dh_C"/>
    <property type="match status" value="1"/>
</dbReference>
<comment type="similarity">
    <text evidence="3">Belongs to the UDP-glucose/GDP-mannose dehydrogenase family.</text>
</comment>
<gene>
    <name evidence="5" type="primary">wbpA</name>
    <name evidence="5" type="ORF">GCM10011585_09950</name>
</gene>
<evidence type="ECO:0000256" key="2">
    <source>
        <dbReference type="ARBA" id="ARBA00023027"/>
    </source>
</evidence>
<proteinExistence type="inferred from homology"/>
<dbReference type="AlphaFoldDB" id="A0A917H704"/>
<dbReference type="GO" id="GO:0000271">
    <property type="term" value="P:polysaccharide biosynthetic process"/>
    <property type="evidence" value="ECO:0007669"/>
    <property type="project" value="InterPro"/>
</dbReference>
<dbReference type="InterPro" id="IPR036291">
    <property type="entry name" value="NAD(P)-bd_dom_sf"/>
</dbReference>
<reference evidence="5" key="1">
    <citation type="journal article" date="2014" name="Int. J. Syst. Evol. Microbiol.">
        <title>Complete genome sequence of Corynebacterium casei LMG S-19264T (=DSM 44701T), isolated from a smear-ripened cheese.</title>
        <authorList>
            <consortium name="US DOE Joint Genome Institute (JGI-PGF)"/>
            <person name="Walter F."/>
            <person name="Albersmeier A."/>
            <person name="Kalinowski J."/>
            <person name="Ruckert C."/>
        </authorList>
    </citation>
    <scope>NUCLEOTIDE SEQUENCE</scope>
    <source>
        <strain evidence="5">CGMCC 1.12997</strain>
    </source>
</reference>
<name>A0A917H704_9BACT</name>
<accession>A0A917H704</accession>
<dbReference type="PANTHER" id="PTHR43491:SF1">
    <property type="entry name" value="UDP-N-ACETYL-D-MANNOSAMINE DEHYDROGENASE"/>
    <property type="match status" value="1"/>
</dbReference>
<dbReference type="SUPFAM" id="SSF52413">
    <property type="entry name" value="UDP-glucose/GDP-mannose dehydrogenase C-terminal domain"/>
    <property type="match status" value="1"/>
</dbReference>
<dbReference type="SUPFAM" id="SSF51735">
    <property type="entry name" value="NAD(P)-binding Rossmann-fold domains"/>
    <property type="match status" value="1"/>
</dbReference>
<keyword evidence="1" id="KW-0560">Oxidoreductase</keyword>
<dbReference type="InterPro" id="IPR017476">
    <property type="entry name" value="UDP-Glc/GDP-Man"/>
</dbReference>
<dbReference type="Pfam" id="PF03721">
    <property type="entry name" value="UDPG_MGDP_dh_N"/>
    <property type="match status" value="1"/>
</dbReference>
<dbReference type="InterPro" id="IPR001732">
    <property type="entry name" value="UDP-Glc/GDP-Man_DH_N"/>
</dbReference>
<dbReference type="RefSeq" id="WP_188552995.1">
    <property type="nucleotide sequence ID" value="NZ_BMGT01000001.1"/>
</dbReference>
<dbReference type="EMBL" id="BMGT01000001">
    <property type="protein sequence ID" value="GGG69846.1"/>
    <property type="molecule type" value="Genomic_DNA"/>
</dbReference>
<evidence type="ECO:0000313" key="5">
    <source>
        <dbReference type="EMBL" id="GGG69846.1"/>
    </source>
</evidence>
<evidence type="ECO:0000259" key="4">
    <source>
        <dbReference type="SMART" id="SM00984"/>
    </source>
</evidence>
<dbReference type="InterPro" id="IPR014027">
    <property type="entry name" value="UDP-Glc/GDP-Man_DH_C"/>
</dbReference>
<dbReference type="PIRSF" id="PIRSF500136">
    <property type="entry name" value="UDP_ManNAc_DH"/>
    <property type="match status" value="1"/>
</dbReference>
<keyword evidence="2" id="KW-0520">NAD</keyword>
<dbReference type="InterPro" id="IPR014026">
    <property type="entry name" value="UDP-Glc/GDP-Man_DH_dimer"/>
</dbReference>
<evidence type="ECO:0000256" key="1">
    <source>
        <dbReference type="ARBA" id="ARBA00023002"/>
    </source>
</evidence>
<dbReference type="GO" id="GO:0016616">
    <property type="term" value="F:oxidoreductase activity, acting on the CH-OH group of donors, NAD or NADP as acceptor"/>
    <property type="evidence" value="ECO:0007669"/>
    <property type="project" value="InterPro"/>
</dbReference>
<dbReference type="GO" id="GO:0016628">
    <property type="term" value="F:oxidoreductase activity, acting on the CH-CH group of donors, NAD or NADP as acceptor"/>
    <property type="evidence" value="ECO:0007669"/>
    <property type="project" value="InterPro"/>
</dbReference>
<evidence type="ECO:0000256" key="3">
    <source>
        <dbReference type="PIRNR" id="PIRNR000124"/>
    </source>
</evidence>
<comment type="caution">
    <text evidence="5">The sequence shown here is derived from an EMBL/GenBank/DDBJ whole genome shotgun (WGS) entry which is preliminary data.</text>
</comment>
<dbReference type="Proteomes" id="UP000647241">
    <property type="component" value="Unassembled WGS sequence"/>
</dbReference>
<dbReference type="GO" id="GO:0051287">
    <property type="term" value="F:NAD binding"/>
    <property type="evidence" value="ECO:0007669"/>
    <property type="project" value="InterPro"/>
</dbReference>
<dbReference type="PIRSF" id="PIRSF000124">
    <property type="entry name" value="UDPglc_GDPman_dh"/>
    <property type="match status" value="1"/>
</dbReference>
<reference evidence="5" key="2">
    <citation type="submission" date="2020-09" db="EMBL/GenBank/DDBJ databases">
        <authorList>
            <person name="Sun Q."/>
            <person name="Zhou Y."/>
        </authorList>
    </citation>
    <scope>NUCLEOTIDE SEQUENCE</scope>
    <source>
        <strain evidence="5">CGMCC 1.12997</strain>
    </source>
</reference>
<organism evidence="5 6">
    <name type="scientific">Edaphobacter dinghuensis</name>
    <dbReference type="NCBI Taxonomy" id="1560005"/>
    <lineage>
        <taxon>Bacteria</taxon>
        <taxon>Pseudomonadati</taxon>
        <taxon>Acidobacteriota</taxon>
        <taxon>Terriglobia</taxon>
        <taxon>Terriglobales</taxon>
        <taxon>Acidobacteriaceae</taxon>
        <taxon>Edaphobacter</taxon>
    </lineage>
</organism>
<dbReference type="InterPro" id="IPR036220">
    <property type="entry name" value="UDP-Glc/GDP-Man_DH_C_sf"/>
</dbReference>
<feature type="domain" description="UDP-glucose/GDP-mannose dehydrogenase C-terminal" evidence="4">
    <location>
        <begin position="350"/>
        <end position="446"/>
    </location>
</feature>
<dbReference type="PANTHER" id="PTHR43491">
    <property type="entry name" value="UDP-N-ACETYL-D-MANNOSAMINE DEHYDROGENASE"/>
    <property type="match status" value="1"/>
</dbReference>
<dbReference type="InterPro" id="IPR008927">
    <property type="entry name" value="6-PGluconate_DH-like_C_sf"/>
</dbReference>